<dbReference type="InterPro" id="IPR036866">
    <property type="entry name" value="RibonucZ/Hydroxyglut_hydro"/>
</dbReference>
<evidence type="ECO:0000259" key="1">
    <source>
        <dbReference type="PROSITE" id="PS51015"/>
    </source>
</evidence>
<dbReference type="InterPro" id="IPR045761">
    <property type="entry name" value="ODP_dom"/>
</dbReference>
<protein>
    <recommendedName>
        <fullName evidence="1">YDG domain-containing protein</fullName>
    </recommendedName>
</protein>
<dbReference type="InterPro" id="IPR003105">
    <property type="entry name" value="SRA_YDG"/>
</dbReference>
<accession>Q5YVW3</accession>
<dbReference type="eggNOG" id="COG0426">
    <property type="taxonomic scope" value="Bacteria"/>
</dbReference>
<organism evidence="2 3">
    <name type="scientific">Nocardia farcinica (strain IFM 10152)</name>
    <dbReference type="NCBI Taxonomy" id="247156"/>
    <lineage>
        <taxon>Bacteria</taxon>
        <taxon>Bacillati</taxon>
        <taxon>Actinomycetota</taxon>
        <taxon>Actinomycetes</taxon>
        <taxon>Mycobacteriales</taxon>
        <taxon>Nocardiaceae</taxon>
        <taxon>Nocardia</taxon>
    </lineage>
</organism>
<dbReference type="AlphaFoldDB" id="Q5YVW3"/>
<keyword evidence="3" id="KW-1185">Reference proteome</keyword>
<feature type="domain" description="YDG" evidence="1">
    <location>
        <begin position="1"/>
        <end position="47"/>
    </location>
</feature>
<dbReference type="HOGENOM" id="CLU_100517_0_0_11"/>
<dbReference type="InterPro" id="IPR050855">
    <property type="entry name" value="NDM-1-like"/>
</dbReference>
<evidence type="ECO:0000313" key="3">
    <source>
        <dbReference type="Proteomes" id="UP000006820"/>
    </source>
</evidence>
<dbReference type="Proteomes" id="UP000006820">
    <property type="component" value="Chromosome"/>
</dbReference>
<evidence type="ECO:0000313" key="2">
    <source>
        <dbReference type="EMBL" id="BAD57678.1"/>
    </source>
</evidence>
<dbReference type="PROSITE" id="PS51015">
    <property type="entry name" value="YDG"/>
    <property type="match status" value="1"/>
</dbReference>
<reference evidence="2 3" key="1">
    <citation type="journal article" date="2004" name="Proc. Natl. Acad. Sci. U.S.A.">
        <title>The complete genomic sequence of Nocardia farcinica IFM 10152.</title>
        <authorList>
            <person name="Ishikawa J."/>
            <person name="Yamashita A."/>
            <person name="Mikami Y."/>
            <person name="Hoshino Y."/>
            <person name="Kurita H."/>
            <person name="Hotta K."/>
            <person name="Shiba T."/>
            <person name="Hattori M."/>
        </authorList>
    </citation>
    <scope>NUCLEOTIDE SEQUENCE [LARGE SCALE GENOMIC DNA]</scope>
    <source>
        <strain evidence="2 3">IFM 10152</strain>
    </source>
</reference>
<gene>
    <name evidence="2" type="ordered locus">NFA_28310</name>
</gene>
<dbReference type="Gene3D" id="3.60.15.10">
    <property type="entry name" value="Ribonuclease Z/Hydroxyacylglutathione hydrolase-like"/>
    <property type="match status" value="1"/>
</dbReference>
<dbReference type="STRING" id="247156.NFA_28310"/>
<sequence length="249" mass="26922">MGGQRQHRDSIMQTHTDEIADGIYRISTYIPEVGPTGFTFNQFFLDAEEPLLFHTGMRALFPAVTAEIARIRPVEELRWITFGHVEADECGSMNLFLAAAPHAQVAHGALGCAVSLDDMADRPPRPLADGEVIDLGDRRVQHIDTPHAPHNWEARVLYEQTTGVLFCGDLMTQLGDGPALTDADLVEPAAAAEDVFHATSIGPAVPATLRRLAQLAPTTLAIMHGSSFQGDGGTALRDLASVYDDRLTA</sequence>
<dbReference type="PANTHER" id="PTHR42951">
    <property type="entry name" value="METALLO-BETA-LACTAMASE DOMAIN-CONTAINING"/>
    <property type="match status" value="1"/>
</dbReference>
<proteinExistence type="predicted"/>
<dbReference type="KEGG" id="nfa:NFA_28310"/>
<name>Q5YVW3_NOCFA</name>
<dbReference type="EMBL" id="AP006618">
    <property type="protein sequence ID" value="BAD57678.1"/>
    <property type="molecule type" value="Genomic_DNA"/>
</dbReference>
<dbReference type="Pfam" id="PF19583">
    <property type="entry name" value="ODP"/>
    <property type="match status" value="1"/>
</dbReference>
<dbReference type="SUPFAM" id="SSF56281">
    <property type="entry name" value="Metallo-hydrolase/oxidoreductase"/>
    <property type="match status" value="1"/>
</dbReference>